<dbReference type="FunFam" id="3.30.160.60:FF:000145">
    <property type="entry name" value="Zinc finger protein 574"/>
    <property type="match status" value="1"/>
</dbReference>
<organism evidence="20 21">
    <name type="scientific">Tetraodon nigroviridis</name>
    <name type="common">Spotted green pufferfish</name>
    <name type="synonym">Chelonodon nigroviridis</name>
    <dbReference type="NCBI Taxonomy" id="99883"/>
    <lineage>
        <taxon>Eukaryota</taxon>
        <taxon>Metazoa</taxon>
        <taxon>Chordata</taxon>
        <taxon>Craniata</taxon>
        <taxon>Vertebrata</taxon>
        <taxon>Euteleostomi</taxon>
        <taxon>Actinopterygii</taxon>
        <taxon>Neopterygii</taxon>
        <taxon>Teleostei</taxon>
        <taxon>Neoteleostei</taxon>
        <taxon>Acanthomorphata</taxon>
        <taxon>Eupercaria</taxon>
        <taxon>Tetraodontiformes</taxon>
        <taxon>Tetradontoidea</taxon>
        <taxon>Tetraodontidae</taxon>
        <taxon>Tetraodon</taxon>
    </lineage>
</organism>
<evidence type="ECO:0000256" key="2">
    <source>
        <dbReference type="ARBA" id="ARBA00006991"/>
    </source>
</evidence>
<dbReference type="Pfam" id="PF00096">
    <property type="entry name" value="zf-C2H2"/>
    <property type="match status" value="7"/>
</dbReference>
<keyword evidence="4" id="KW-0677">Repeat</keyword>
<dbReference type="SUPFAM" id="SSF52540">
    <property type="entry name" value="P-loop containing nucleoside triphosphate hydrolases"/>
    <property type="match status" value="1"/>
</dbReference>
<dbReference type="SUPFAM" id="SSF57667">
    <property type="entry name" value="beta-beta-alpha zinc fingers"/>
    <property type="match status" value="5"/>
</dbReference>
<feature type="compositionally biased region" description="Low complexity" evidence="16">
    <location>
        <begin position="977"/>
        <end position="986"/>
    </location>
</feature>
<dbReference type="Pfam" id="PF00651">
    <property type="entry name" value="BTB"/>
    <property type="match status" value="1"/>
</dbReference>
<keyword evidence="6 13" id="KW-0863">Zinc-finger</keyword>
<protein>
    <submittedName>
        <fullName evidence="20">Uncharacterized protein</fullName>
    </submittedName>
</protein>
<evidence type="ECO:0000256" key="15">
    <source>
        <dbReference type="SAM" id="Coils"/>
    </source>
</evidence>
<feature type="region of interest" description="Disordered" evidence="16">
    <location>
        <begin position="253"/>
        <end position="307"/>
    </location>
</feature>
<evidence type="ECO:0000256" key="5">
    <source>
        <dbReference type="ARBA" id="ARBA00022741"/>
    </source>
</evidence>
<feature type="domain" description="C2H2-type" evidence="19">
    <location>
        <begin position="1"/>
        <end position="26"/>
    </location>
</feature>
<dbReference type="PROSITE" id="PS50067">
    <property type="entry name" value="KINESIN_MOTOR_2"/>
    <property type="match status" value="2"/>
</dbReference>
<keyword evidence="7" id="KW-0862">Zinc</keyword>
<evidence type="ECO:0000256" key="3">
    <source>
        <dbReference type="ARBA" id="ARBA00022723"/>
    </source>
</evidence>
<dbReference type="InterPro" id="IPR036236">
    <property type="entry name" value="Znf_C2H2_sf"/>
</dbReference>
<evidence type="ECO:0000256" key="11">
    <source>
        <dbReference type="ARBA" id="ARBA00023163"/>
    </source>
</evidence>
<dbReference type="Proteomes" id="UP000007303">
    <property type="component" value="Unassembled WGS sequence"/>
</dbReference>
<comment type="similarity">
    <text evidence="2">Belongs to the krueppel C2H2-type zinc-finger protein family.</text>
</comment>
<comment type="similarity">
    <text evidence="14">Belongs to the TRAFAC class myosin-kinesin ATPase superfamily. Kinesin family.</text>
</comment>
<evidence type="ECO:0000256" key="6">
    <source>
        <dbReference type="ARBA" id="ARBA00022771"/>
    </source>
</evidence>
<dbReference type="InterPro" id="IPR000210">
    <property type="entry name" value="BTB/POZ_dom"/>
</dbReference>
<feature type="domain" description="C2H2-type" evidence="19">
    <location>
        <begin position="1248"/>
        <end position="1274"/>
    </location>
</feature>
<feature type="domain" description="Kinesin motor" evidence="17">
    <location>
        <begin position="588"/>
        <end position="687"/>
    </location>
</feature>
<keyword evidence="14" id="KW-0505">Motor protein</keyword>
<dbReference type="PROSITE" id="PS00028">
    <property type="entry name" value="ZINC_FINGER_C2H2_1"/>
    <property type="match status" value="6"/>
</dbReference>
<evidence type="ECO:0000256" key="16">
    <source>
        <dbReference type="SAM" id="MobiDB-lite"/>
    </source>
</evidence>
<reference evidence="21" key="1">
    <citation type="journal article" date="2004" name="Nature">
        <title>Genome duplication in the teleost fish Tetraodon nigroviridis reveals the early vertebrate proto-karyotype.</title>
        <authorList>
            <person name="Jaillon O."/>
            <person name="Aury J.-M."/>
            <person name="Brunet F."/>
            <person name="Petit J.-L."/>
            <person name="Stange-Thomann N."/>
            <person name="Mauceli E."/>
            <person name="Bouneau L."/>
            <person name="Fischer C."/>
            <person name="Ozouf-Costaz C."/>
            <person name="Bernot A."/>
            <person name="Nicaud S."/>
            <person name="Jaffe D."/>
            <person name="Fisher S."/>
            <person name="Lutfalla G."/>
            <person name="Dossat C."/>
            <person name="Segurens B."/>
            <person name="Dasilva C."/>
            <person name="Salanoubat M."/>
            <person name="Levy M."/>
            <person name="Boudet N."/>
            <person name="Castellano S."/>
            <person name="Anthouard V."/>
            <person name="Jubin C."/>
            <person name="Castelli V."/>
            <person name="Katinka M."/>
            <person name="Vacherie B."/>
            <person name="Biemont C."/>
            <person name="Skalli Z."/>
            <person name="Cattolico L."/>
            <person name="Poulain J."/>
            <person name="De Berardinis V."/>
            <person name="Cruaud C."/>
            <person name="Duprat S."/>
            <person name="Brottier P."/>
            <person name="Coutanceau J.-P."/>
            <person name="Gouzy J."/>
            <person name="Parra G."/>
            <person name="Lardier G."/>
            <person name="Chapple C."/>
            <person name="McKernan K.J."/>
            <person name="McEwan P."/>
            <person name="Bosak S."/>
            <person name="Kellis M."/>
            <person name="Volff J.-N."/>
            <person name="Guigo R."/>
            <person name="Zody M.C."/>
            <person name="Mesirov J."/>
            <person name="Lindblad-Toh K."/>
            <person name="Birren B."/>
            <person name="Nusbaum C."/>
            <person name="Kahn D."/>
            <person name="Robinson-Rechavi M."/>
            <person name="Laudet V."/>
            <person name="Schachter V."/>
            <person name="Quetier F."/>
            <person name="Saurin W."/>
            <person name="Scarpelli C."/>
            <person name="Wincker P."/>
            <person name="Lander E.S."/>
            <person name="Weissenbach J."/>
            <person name="Roest Crollius H."/>
        </authorList>
    </citation>
    <scope>NUCLEOTIDE SEQUENCE [LARGE SCALE GENOMIC DNA]</scope>
</reference>
<evidence type="ECO:0000313" key="21">
    <source>
        <dbReference type="Proteomes" id="UP000007303"/>
    </source>
</evidence>
<feature type="compositionally biased region" description="Polar residues" evidence="16">
    <location>
        <begin position="279"/>
        <end position="294"/>
    </location>
</feature>
<dbReference type="GO" id="GO:0000981">
    <property type="term" value="F:DNA-binding transcription factor activity, RNA polymerase II-specific"/>
    <property type="evidence" value="ECO:0007669"/>
    <property type="project" value="TreeGrafter"/>
</dbReference>
<dbReference type="FunFam" id="3.30.160.60:FF:000158">
    <property type="entry name" value="Zinc finger protein 362"/>
    <property type="match status" value="1"/>
</dbReference>
<dbReference type="Pfam" id="PF00225">
    <property type="entry name" value="Kinesin"/>
    <property type="match status" value="2"/>
</dbReference>
<dbReference type="PROSITE" id="PS50097">
    <property type="entry name" value="BTB"/>
    <property type="match status" value="1"/>
</dbReference>
<keyword evidence="8 14" id="KW-0067">ATP-binding</keyword>
<feature type="compositionally biased region" description="Basic and acidic residues" evidence="16">
    <location>
        <begin position="1113"/>
        <end position="1122"/>
    </location>
</feature>
<dbReference type="Gene3D" id="3.30.160.60">
    <property type="entry name" value="Classic Zinc Finger"/>
    <property type="match status" value="7"/>
</dbReference>
<dbReference type="InterPro" id="IPR027417">
    <property type="entry name" value="P-loop_NTPase"/>
</dbReference>
<dbReference type="InterPro" id="IPR001752">
    <property type="entry name" value="Kinesin_motor_dom"/>
</dbReference>
<dbReference type="GO" id="GO:0007018">
    <property type="term" value="P:microtubule-based movement"/>
    <property type="evidence" value="ECO:0007669"/>
    <property type="project" value="InterPro"/>
</dbReference>
<dbReference type="FunFam" id="3.30.160.60:FF:000233">
    <property type="entry name" value="Putative zinc finger protein 362"/>
    <property type="match status" value="1"/>
</dbReference>
<feature type="domain" description="C2H2-type" evidence="19">
    <location>
        <begin position="70"/>
        <end position="97"/>
    </location>
</feature>
<evidence type="ECO:0000256" key="4">
    <source>
        <dbReference type="ARBA" id="ARBA00022737"/>
    </source>
</evidence>
<dbReference type="InterPro" id="IPR013087">
    <property type="entry name" value="Znf_C2H2_type"/>
</dbReference>
<comment type="caution">
    <text evidence="14">Lacks conserved residue(s) required for the propagation of feature annotation.</text>
</comment>
<evidence type="ECO:0000256" key="10">
    <source>
        <dbReference type="ARBA" id="ARBA00023125"/>
    </source>
</evidence>
<dbReference type="GO" id="GO:0008270">
    <property type="term" value="F:zinc ion binding"/>
    <property type="evidence" value="ECO:0007669"/>
    <property type="project" value="UniProtKB-KW"/>
</dbReference>
<feature type="domain" description="C2H2-type" evidence="19">
    <location>
        <begin position="27"/>
        <end position="69"/>
    </location>
</feature>
<feature type="domain" description="Kinesin motor" evidence="17">
    <location>
        <begin position="690"/>
        <end position="830"/>
    </location>
</feature>
<feature type="domain" description="C2H2-type" evidence="19">
    <location>
        <begin position="156"/>
        <end position="183"/>
    </location>
</feature>
<keyword evidence="11" id="KW-0804">Transcription</keyword>
<feature type="compositionally biased region" description="Basic and acidic residues" evidence="16">
    <location>
        <begin position="1088"/>
        <end position="1099"/>
    </location>
</feature>
<feature type="domain" description="BTB" evidence="18">
    <location>
        <begin position="877"/>
        <end position="941"/>
    </location>
</feature>
<dbReference type="GO" id="GO:0003777">
    <property type="term" value="F:microtubule motor activity"/>
    <property type="evidence" value="ECO:0007669"/>
    <property type="project" value="InterPro"/>
</dbReference>
<evidence type="ECO:0000256" key="12">
    <source>
        <dbReference type="ARBA" id="ARBA00023242"/>
    </source>
</evidence>
<dbReference type="GO" id="GO:0005524">
    <property type="term" value="F:ATP binding"/>
    <property type="evidence" value="ECO:0007669"/>
    <property type="project" value="UniProtKB-UniRule"/>
</dbReference>
<evidence type="ECO:0000259" key="17">
    <source>
        <dbReference type="PROSITE" id="PS50067"/>
    </source>
</evidence>
<feature type="domain" description="C2H2-type" evidence="19">
    <location>
        <begin position="1275"/>
        <end position="1302"/>
    </location>
</feature>
<evidence type="ECO:0000256" key="7">
    <source>
        <dbReference type="ARBA" id="ARBA00022833"/>
    </source>
</evidence>
<evidence type="ECO:0000259" key="18">
    <source>
        <dbReference type="PROSITE" id="PS50097"/>
    </source>
</evidence>
<feature type="domain" description="C2H2-type" evidence="19">
    <location>
        <begin position="126"/>
        <end position="155"/>
    </location>
</feature>
<evidence type="ECO:0000256" key="8">
    <source>
        <dbReference type="ARBA" id="ARBA00022840"/>
    </source>
</evidence>
<reference evidence="20" key="3">
    <citation type="submission" date="2025-09" db="UniProtKB">
        <authorList>
            <consortium name="Ensembl"/>
        </authorList>
    </citation>
    <scope>IDENTIFICATION</scope>
</reference>
<dbReference type="Gene3D" id="3.30.710.10">
    <property type="entry name" value="Potassium Channel Kv1.1, Chain A"/>
    <property type="match status" value="1"/>
</dbReference>
<keyword evidence="9" id="KW-0805">Transcription regulation</keyword>
<evidence type="ECO:0000256" key="1">
    <source>
        <dbReference type="ARBA" id="ARBA00004123"/>
    </source>
</evidence>
<keyword evidence="10" id="KW-0238">DNA-binding</keyword>
<dbReference type="InParanoid" id="H3DLF4"/>
<dbReference type="InterPro" id="IPR036961">
    <property type="entry name" value="Kinesin_motor_dom_sf"/>
</dbReference>
<dbReference type="Gene3D" id="3.40.850.10">
    <property type="entry name" value="Kinesin motor domain"/>
    <property type="match status" value="2"/>
</dbReference>
<dbReference type="GeneTree" id="ENSGT00940000156904"/>
<dbReference type="PANTHER" id="PTHR46105">
    <property type="entry name" value="AGAP004733-PA"/>
    <property type="match status" value="1"/>
</dbReference>
<feature type="coiled-coil region" evidence="15">
    <location>
        <begin position="442"/>
        <end position="542"/>
    </location>
</feature>
<evidence type="ECO:0000259" key="19">
    <source>
        <dbReference type="PROSITE" id="PS50157"/>
    </source>
</evidence>
<dbReference type="SUPFAM" id="SSF54695">
    <property type="entry name" value="POZ domain"/>
    <property type="match status" value="1"/>
</dbReference>
<dbReference type="SUPFAM" id="SSF57997">
    <property type="entry name" value="Tropomyosin"/>
    <property type="match status" value="1"/>
</dbReference>
<dbReference type="HOGENOM" id="CLU_259818_0_0_1"/>
<feature type="binding site" evidence="14">
    <location>
        <begin position="648"/>
        <end position="655"/>
    </location>
    <ligand>
        <name>ATP</name>
        <dbReference type="ChEBI" id="CHEBI:30616"/>
    </ligand>
</feature>
<dbReference type="FunFam" id="3.30.160.60:FF:000216">
    <property type="entry name" value="Zinc finger protein 384 like"/>
    <property type="match status" value="1"/>
</dbReference>
<keyword evidence="21" id="KW-1185">Reference proteome</keyword>
<accession>H3DLF4</accession>
<sequence length="1322" mass="145165">CPHCSKSFANSSYLSQHIRIHSGAKPYTCTYCQKTFRQLSHLQQHTRYWPDCFLCFCVSAWCNHTEAKPHKCPHCSKSFANSSYLSQHIRIHTGAKPYTCSYCQKTFRQLSHLQQHTRIHTGDRPYKCNHPGCEKSFTQLSNLQSHRRQHNKDKPFKCQNCNRGYIDAASLEVHLSTHTVKHAKLFSCGLCNRSYTSVLGAAKARFPGSPGEAFPITPSPLSPQLQETYLMKHMRKHNPDPLTVAATVAAQQAQGLTPSGRGRGRGRGRGAGGGGDRASQLQSQTNPNNASQNPNPGPPGSYQSHQPTEAVVSCPFDLHQYKTVSASEIQYKPVTVADLPVTHKDLCLTVSTSAIQKKTRKEPEPLKPFAAATVIGSKRPPAAATRAGICTCPKTNHGFNCSKRRKHHTASGTRRKNRCKSALSLGGAGASKRKPWDLKGKVTDMEVRMRNYQTKVKSVNEENEVLKGTMVQNQTRVAEMEKELKRQREQIGTYEKELQVLSGIRDELETALGEKTSLQKELANLEGKYKAMETLVDSHVAELATLKMKLSVEESTSARLQGTVREMEEEVCSLKQTVGEQEDELHGNIRVFCRVRPLVGGGVSKHIQLPAADNKLITLAKTEEIFEEISLLVQSALDGYNVCCFAYGQTGSGKTYTMEGDEFSDTRGVIPRAVQQIFRAAEKLGAQGWEVLGLIALANQNRSTAQTAQNDRSSRSHSVFQLDIEGVNGGRDIKCKCEWNERMVKSQSQGERFKEMTAINGSLSNLGIVISALASKENYIPYRNSKLTYLLQACLGGNSKTLMFVNIAPEPDSFGETLNSLRFASKVNDCVIGTASANRNSGAPGEPPGSVVQVSFPGPQASVLDSLNRQRVEGRLCDLSIHVQGHVFRAHRCVLAASSPYFHDQVLLKDMSSVSIPAVMDPLAFEGVLSCAYTGQLRDAARRHRQLPDGGQRAADVAHRGQVHRAAAVPQREPVAQQHQLLQPQGRRGGGGRDLGGRRRGRPHPQLLRPVGGGGGLPPAVSQNQLRPRSGGGRERQLRRVLLPGEALTQDRLASWKVFDTRFGPVLLHLPPELQPAQHHAPQAVGGGEERAPGGRRPDPGVPQGAGAGPGQAEERLQHLQRSEPLGGAGGPLWEPRGGAGEARRRDRRRRRVVRSCAACLQGDDCASSEDYLRFEGTLLEQTLAHTLHASARCQLFPLDMQGNQVLLYGQASGLLDAAPLGAGGAPKGPALEHGAAQGPSASPGKVFMCHCGKSFTHKSMRDRHINMHLDLRPFHCPVCAKRFKMKHHLTEHMKTHTGLKPYHCLGCGKKFMWRDSFMRHR</sequence>
<evidence type="ECO:0000256" key="14">
    <source>
        <dbReference type="PROSITE-ProRule" id="PRU00283"/>
    </source>
</evidence>
<evidence type="ECO:0000256" key="13">
    <source>
        <dbReference type="PROSITE-ProRule" id="PRU00042"/>
    </source>
</evidence>
<feature type="compositionally biased region" description="Basic residues" evidence="16">
    <location>
        <begin position="403"/>
        <end position="419"/>
    </location>
</feature>
<feature type="region of interest" description="Disordered" evidence="16">
    <location>
        <begin position="950"/>
        <end position="1037"/>
    </location>
</feature>
<reference evidence="20" key="2">
    <citation type="submission" date="2025-08" db="UniProtKB">
        <authorList>
            <consortium name="Ensembl"/>
        </authorList>
    </citation>
    <scope>IDENTIFICATION</scope>
</reference>
<feature type="region of interest" description="Disordered" evidence="16">
    <location>
        <begin position="403"/>
        <end position="435"/>
    </location>
</feature>
<feature type="domain" description="C2H2-type" evidence="19">
    <location>
        <begin position="1303"/>
        <end position="1322"/>
    </location>
</feature>
<dbReference type="PANTHER" id="PTHR46105:SF19">
    <property type="entry name" value="ZINC FINGER AND BTB DOMAIN-CONTAINING 22B"/>
    <property type="match status" value="1"/>
</dbReference>
<name>H3DLF4_TETNG</name>
<keyword evidence="3" id="KW-0479">Metal-binding</keyword>
<dbReference type="PRINTS" id="PR00380">
    <property type="entry name" value="KINESINHEAVY"/>
</dbReference>
<proteinExistence type="inferred from homology"/>
<evidence type="ECO:0000313" key="20">
    <source>
        <dbReference type="Ensembl" id="ENSTNIP00000021352.1"/>
    </source>
</evidence>
<dbReference type="InterPro" id="IPR050457">
    <property type="entry name" value="ZnFinger_BTB_dom_contain"/>
</dbReference>
<evidence type="ECO:0000256" key="9">
    <source>
        <dbReference type="ARBA" id="ARBA00023015"/>
    </source>
</evidence>
<dbReference type="GO" id="GO:0000978">
    <property type="term" value="F:RNA polymerase II cis-regulatory region sequence-specific DNA binding"/>
    <property type="evidence" value="ECO:0007669"/>
    <property type="project" value="TreeGrafter"/>
</dbReference>
<dbReference type="FunFam" id="3.30.160.60:FF:000377">
    <property type="entry name" value="zinc finger protein 362 isoform X4"/>
    <property type="match status" value="1"/>
</dbReference>
<feature type="region of interest" description="Disordered" evidence="16">
    <location>
        <begin position="1077"/>
        <end position="1148"/>
    </location>
</feature>
<comment type="subcellular location">
    <subcellularLocation>
        <location evidence="1">Nucleus</location>
    </subcellularLocation>
</comment>
<dbReference type="Ensembl" id="ENSTNIT00000021587.1">
    <property type="protein sequence ID" value="ENSTNIP00000021352.1"/>
    <property type="gene ID" value="ENSTNIG00000005314.1"/>
</dbReference>
<dbReference type="SMART" id="SM00129">
    <property type="entry name" value="KISc"/>
    <property type="match status" value="1"/>
</dbReference>
<dbReference type="Gene3D" id="1.10.287.1490">
    <property type="match status" value="1"/>
</dbReference>
<keyword evidence="5 14" id="KW-0547">Nucleotide-binding</keyword>
<dbReference type="InterPro" id="IPR011333">
    <property type="entry name" value="SKP1/BTB/POZ_sf"/>
</dbReference>
<dbReference type="GO" id="GO:0008017">
    <property type="term" value="F:microtubule binding"/>
    <property type="evidence" value="ECO:0007669"/>
    <property type="project" value="InterPro"/>
</dbReference>
<dbReference type="SMART" id="SM00225">
    <property type="entry name" value="BTB"/>
    <property type="match status" value="1"/>
</dbReference>
<dbReference type="PROSITE" id="PS50157">
    <property type="entry name" value="ZINC_FINGER_C2H2_2"/>
    <property type="match status" value="9"/>
</dbReference>
<keyword evidence="12" id="KW-0539">Nucleus</keyword>
<dbReference type="SMART" id="SM00355">
    <property type="entry name" value="ZnF_C2H2"/>
    <property type="match status" value="8"/>
</dbReference>
<feature type="domain" description="C2H2-type" evidence="19">
    <location>
        <begin position="98"/>
        <end position="125"/>
    </location>
</feature>
<dbReference type="GO" id="GO:0005634">
    <property type="term" value="C:nucleus"/>
    <property type="evidence" value="ECO:0007669"/>
    <property type="project" value="UniProtKB-SubCell"/>
</dbReference>
<dbReference type="FunFam" id="3.30.160.60:FF:000433">
    <property type="entry name" value="zinc finger protein 384 isoform X1"/>
    <property type="match status" value="1"/>
</dbReference>
<keyword evidence="15" id="KW-0175">Coiled coil</keyword>